<dbReference type="Proteomes" id="UP000604273">
    <property type="component" value="Unassembled WGS sequence"/>
</dbReference>
<comment type="caution">
    <text evidence="1">The sequence shown here is derived from an EMBL/GenBank/DDBJ whole genome shotgun (WGS) entry which is preliminary data.</text>
</comment>
<organism evidence="1 2">
    <name type="scientific">Fusarium gaditjirri</name>
    <dbReference type="NCBI Taxonomy" id="282569"/>
    <lineage>
        <taxon>Eukaryota</taxon>
        <taxon>Fungi</taxon>
        <taxon>Dikarya</taxon>
        <taxon>Ascomycota</taxon>
        <taxon>Pezizomycotina</taxon>
        <taxon>Sordariomycetes</taxon>
        <taxon>Hypocreomycetidae</taxon>
        <taxon>Hypocreales</taxon>
        <taxon>Nectriaceae</taxon>
        <taxon>Fusarium</taxon>
        <taxon>Fusarium nisikadoi species complex</taxon>
    </lineage>
</organism>
<accession>A0A8H4WT18</accession>
<reference evidence="1" key="1">
    <citation type="journal article" date="2020" name="BMC Genomics">
        <title>Correction to: Identification and distribution of gene clusters required for synthesis of sphingolipid metabolism inhibitors in diverse species of the filamentous fungus Fusarium.</title>
        <authorList>
            <person name="Kim H.S."/>
            <person name="Lohmar J.M."/>
            <person name="Busman M."/>
            <person name="Brown D.W."/>
            <person name="Naumann T.A."/>
            <person name="Divon H.H."/>
            <person name="Lysoe E."/>
            <person name="Uhlig S."/>
            <person name="Proctor R.H."/>
        </authorList>
    </citation>
    <scope>NUCLEOTIDE SEQUENCE</scope>
    <source>
        <strain evidence="1">NRRL 45417</strain>
    </source>
</reference>
<dbReference type="EMBL" id="JABFAI010000249">
    <property type="protein sequence ID" value="KAF4948931.1"/>
    <property type="molecule type" value="Genomic_DNA"/>
</dbReference>
<reference evidence="1" key="2">
    <citation type="submission" date="2020-05" db="EMBL/GenBank/DDBJ databases">
        <authorList>
            <person name="Kim H.-S."/>
            <person name="Proctor R.H."/>
            <person name="Brown D.W."/>
        </authorList>
    </citation>
    <scope>NUCLEOTIDE SEQUENCE</scope>
    <source>
        <strain evidence="1">NRRL 45417</strain>
    </source>
</reference>
<name>A0A8H4WT18_9HYPO</name>
<dbReference type="OrthoDB" id="3596450at2759"/>
<evidence type="ECO:0000313" key="2">
    <source>
        <dbReference type="Proteomes" id="UP000604273"/>
    </source>
</evidence>
<evidence type="ECO:0000313" key="1">
    <source>
        <dbReference type="EMBL" id="KAF4948931.1"/>
    </source>
</evidence>
<protein>
    <submittedName>
        <fullName evidence="1">Uncharacterized protein</fullName>
    </submittedName>
</protein>
<dbReference type="AlphaFoldDB" id="A0A8H4WT18"/>
<proteinExistence type="predicted"/>
<gene>
    <name evidence="1" type="ORF">FGADI_9215</name>
</gene>
<keyword evidence="2" id="KW-1185">Reference proteome</keyword>
<sequence length="419" mass="48537">MVNTRSLALPAEITSAPAQKQAMGRQFLMFPYLHQDVRLLIWEAALRPLPSKNYNAVHSFRIDFWGGEDLGSPGMSNVGHNSPQIFGYRITGETERQTMETVLDTMSNCPEEQKSVVHWDYGLWKACVESRWAISRRFRQKRWQELKMIVLKDLDIAPETIREPYKMEKAWQKYNKLIENSGQERNSEWYKDFASVVNIDGMYSNIVATHPARDLFIIEDERWWTKLIRLATIREQVSNAIQLFRENAISATGNGSPIIGNIGFQYDISWANGIARGEPNPTNLVEQRVANNPRGNFLLLLYLCVVGILRLRLWLIDEAYELCHTCRTKEDAEEEVDEEKRDRKVFYRYGEEDLVEVDIKPNVIWMTTRSFLANSCGFVQYLSGDTIVDVSTFNQDPKAEPFDVWKYVGVLAPRSRTPY</sequence>